<dbReference type="GO" id="GO:0071230">
    <property type="term" value="P:cellular response to amino acid stimulus"/>
    <property type="evidence" value="ECO:0007669"/>
    <property type="project" value="TreeGrafter"/>
</dbReference>
<evidence type="ECO:0000256" key="2">
    <source>
        <dbReference type="ARBA" id="ARBA00004496"/>
    </source>
</evidence>
<dbReference type="PANTHER" id="PTHR13342:SF2">
    <property type="entry name" value="RAGULATOR COMPLEX PROTEIN LAMTOR5"/>
    <property type="match status" value="1"/>
</dbReference>
<keyword evidence="5" id="KW-0458">Lysosome</keyword>
<evidence type="ECO:0000256" key="4">
    <source>
        <dbReference type="ARBA" id="ARBA00022490"/>
    </source>
</evidence>
<comment type="subcellular location">
    <subcellularLocation>
        <location evidence="2">Cytoplasm</location>
    </subcellularLocation>
    <subcellularLocation>
        <location evidence="1">Lysosome</location>
    </subcellularLocation>
</comment>
<gene>
    <name evidence="7" type="ORF">PPYR1160_LOCUS9209</name>
</gene>
<dbReference type="GO" id="GO:1904263">
    <property type="term" value="P:positive regulation of TORC1 signaling"/>
    <property type="evidence" value="ECO:0007669"/>
    <property type="project" value="TreeGrafter"/>
</dbReference>
<reference evidence="7" key="1">
    <citation type="submission" date="2021-01" db="EMBL/GenBank/DDBJ databases">
        <authorList>
            <person name="Corre E."/>
            <person name="Pelletier E."/>
            <person name="Niang G."/>
            <person name="Scheremetjew M."/>
            <person name="Finn R."/>
            <person name="Kale V."/>
            <person name="Holt S."/>
            <person name="Cochrane G."/>
            <person name="Meng A."/>
            <person name="Brown T."/>
            <person name="Cohen L."/>
        </authorList>
    </citation>
    <scope>NUCLEOTIDE SEQUENCE</scope>
    <source>
        <strain evidence="7">CCMP2078</strain>
    </source>
</reference>
<dbReference type="Gene3D" id="3.30.450.30">
    <property type="entry name" value="Dynein light chain 2a, cytoplasmic"/>
    <property type="match status" value="1"/>
</dbReference>
<accession>A0A7R9YDN0</accession>
<evidence type="ECO:0000256" key="3">
    <source>
        <dbReference type="ARBA" id="ARBA00007795"/>
    </source>
</evidence>
<evidence type="ECO:0000256" key="6">
    <source>
        <dbReference type="ARBA" id="ARBA00032692"/>
    </source>
</evidence>
<evidence type="ECO:0000313" key="7">
    <source>
        <dbReference type="EMBL" id="CAD8259707.1"/>
    </source>
</evidence>
<organism evidence="7">
    <name type="scientific">Pinguiococcus pyrenoidosus</name>
    <dbReference type="NCBI Taxonomy" id="172671"/>
    <lineage>
        <taxon>Eukaryota</taxon>
        <taxon>Sar</taxon>
        <taxon>Stramenopiles</taxon>
        <taxon>Ochrophyta</taxon>
        <taxon>Pinguiophyceae</taxon>
        <taxon>Pinguiochrysidales</taxon>
        <taxon>Pinguiochrysidaceae</taxon>
        <taxon>Pinguiococcus</taxon>
    </lineage>
</organism>
<dbReference type="GO" id="GO:0005085">
    <property type="term" value="F:guanyl-nucleotide exchange factor activity"/>
    <property type="evidence" value="ECO:0007669"/>
    <property type="project" value="TreeGrafter"/>
</dbReference>
<comment type="similarity">
    <text evidence="3">Belongs to the LAMTOR5 family.</text>
</comment>
<proteinExistence type="inferred from homology"/>
<dbReference type="AlphaFoldDB" id="A0A7R9YDN0"/>
<keyword evidence="4" id="KW-0963">Cytoplasm</keyword>
<dbReference type="Pfam" id="PF16672">
    <property type="entry name" value="LAMTOR5"/>
    <property type="match status" value="1"/>
</dbReference>
<dbReference type="GO" id="GO:0071986">
    <property type="term" value="C:Ragulator complex"/>
    <property type="evidence" value="ECO:0007669"/>
    <property type="project" value="InterPro"/>
</dbReference>
<evidence type="ECO:0000256" key="5">
    <source>
        <dbReference type="ARBA" id="ARBA00023228"/>
    </source>
</evidence>
<name>A0A7R9YDN0_9STRA</name>
<protein>
    <recommendedName>
        <fullName evidence="6">Late endosomal/lysosomal adaptor and MAPK and MTOR activator 5</fullName>
    </recommendedName>
</protein>
<dbReference type="EMBL" id="HBEA01012086">
    <property type="protein sequence ID" value="CAD8259707.1"/>
    <property type="molecule type" value="Transcribed_RNA"/>
</dbReference>
<evidence type="ECO:0000256" key="1">
    <source>
        <dbReference type="ARBA" id="ARBA00004371"/>
    </source>
</evidence>
<dbReference type="GO" id="GO:0005764">
    <property type="term" value="C:lysosome"/>
    <property type="evidence" value="ECO:0007669"/>
    <property type="project" value="UniProtKB-SubCell"/>
</dbReference>
<dbReference type="InterPro" id="IPR024135">
    <property type="entry name" value="LAMTOR5"/>
</dbReference>
<dbReference type="PANTHER" id="PTHR13342">
    <property type="entry name" value="RAGULATOR COMPLEX PROTEIN LAMTOR5"/>
    <property type="match status" value="1"/>
</dbReference>
<sequence>MGWQKIEWHRKSCSSAAFWAVAWGLFGSMQAVLEKVVSEDEAVLGVVCNDANGLCLGTAGETFGGKPAFLTSLVRRAALLGVPSLGDKGTPMVVIESEEKRMLVKDYDSLTVAITKSIEAE</sequence>